<dbReference type="EMBL" id="FQWQ01000007">
    <property type="protein sequence ID" value="SHI02929.1"/>
    <property type="molecule type" value="Genomic_DNA"/>
</dbReference>
<dbReference type="RefSeq" id="WP_073143537.1">
    <property type="nucleotide sequence ID" value="NZ_FQWQ01000007.1"/>
</dbReference>
<accession>A0A1M5XT48</accession>
<keyword evidence="1" id="KW-0812">Transmembrane</keyword>
<keyword evidence="1" id="KW-0472">Membrane</keyword>
<feature type="transmembrane region" description="Helical" evidence="1">
    <location>
        <begin position="12"/>
        <end position="31"/>
    </location>
</feature>
<protein>
    <submittedName>
        <fullName evidence="2">Uncharacterized protein</fullName>
    </submittedName>
</protein>
<dbReference type="Proteomes" id="UP000184212">
    <property type="component" value="Unassembled WGS sequence"/>
</dbReference>
<dbReference type="AlphaFoldDB" id="A0A1M5XT48"/>
<keyword evidence="3" id="KW-1185">Reference proteome</keyword>
<sequence length="197" mass="22364">MEPEKKSTTRTKTIVIVVVLGVFTVFQLVTLKNNLTRKESKDPLIASLQRFHSFRPANNAFAIQVPADYETVQFMMSDDLPFAGVSKTPKDDDKPVLMVQRIPYDTALSALENWKKFQEGAGSALPQSQFYIPAEETKAGQDKPVFEIKSKDDSWKGIVRLARKGDFLYIVKGVSRAKHWDTYKTDLSYSVSMFLFL</sequence>
<reference evidence="2 3" key="1">
    <citation type="submission" date="2016-11" db="EMBL/GenBank/DDBJ databases">
        <authorList>
            <person name="Jaros S."/>
            <person name="Januszkiewicz K."/>
            <person name="Wedrychowicz H."/>
        </authorList>
    </citation>
    <scope>NUCLEOTIDE SEQUENCE [LARGE SCALE GENOMIC DNA]</scope>
    <source>
        <strain evidence="2 3">DSM 24574</strain>
    </source>
</reference>
<name>A0A1M5XT48_9BACT</name>
<evidence type="ECO:0000256" key="1">
    <source>
        <dbReference type="SAM" id="Phobius"/>
    </source>
</evidence>
<evidence type="ECO:0000313" key="2">
    <source>
        <dbReference type="EMBL" id="SHI02929.1"/>
    </source>
</evidence>
<proteinExistence type="predicted"/>
<organism evidence="2 3">
    <name type="scientific">Chryseolinea serpens</name>
    <dbReference type="NCBI Taxonomy" id="947013"/>
    <lineage>
        <taxon>Bacteria</taxon>
        <taxon>Pseudomonadati</taxon>
        <taxon>Bacteroidota</taxon>
        <taxon>Cytophagia</taxon>
        <taxon>Cytophagales</taxon>
        <taxon>Fulvivirgaceae</taxon>
        <taxon>Chryseolinea</taxon>
    </lineage>
</organism>
<gene>
    <name evidence="2" type="ORF">SAMN04488109_6842</name>
</gene>
<keyword evidence="1" id="KW-1133">Transmembrane helix</keyword>
<evidence type="ECO:0000313" key="3">
    <source>
        <dbReference type="Proteomes" id="UP000184212"/>
    </source>
</evidence>